<feature type="compositionally biased region" description="Low complexity" evidence="1">
    <location>
        <begin position="52"/>
        <end position="71"/>
    </location>
</feature>
<keyword evidence="4" id="KW-1185">Reference proteome</keyword>
<proteinExistence type="predicted"/>
<name>A0A919TK95_9ACTN</name>
<evidence type="ECO:0000313" key="3">
    <source>
        <dbReference type="EMBL" id="GIF05049.1"/>
    </source>
</evidence>
<feature type="compositionally biased region" description="Low complexity" evidence="1">
    <location>
        <begin position="85"/>
        <end position="101"/>
    </location>
</feature>
<keyword evidence="2" id="KW-0812">Transmembrane</keyword>
<sequence>MHPRGRRRLRPMWAWVGLGVTGACAAAVTLVATTGSPDPATEALPAETVTVATSAPASPHASATPVTSASPEPGVTTEPAVRVVAPSTTTASPTPTRKAPARPKPTATPKPTASRYRATPAEIYAAEVAVKKAQYDLDYLRYNGGGGPTTDEQVAVLTYEVDRKKQDLADLKAGTPGIRHHKLDIREARVYLALAQARFEWALNDPSYTDLDRDQLYAIILQWTERLQELQ</sequence>
<organism evidence="3 4">
    <name type="scientific">Actinoplanes siamensis</name>
    <dbReference type="NCBI Taxonomy" id="1223317"/>
    <lineage>
        <taxon>Bacteria</taxon>
        <taxon>Bacillati</taxon>
        <taxon>Actinomycetota</taxon>
        <taxon>Actinomycetes</taxon>
        <taxon>Micromonosporales</taxon>
        <taxon>Micromonosporaceae</taxon>
        <taxon>Actinoplanes</taxon>
    </lineage>
</organism>
<dbReference type="Proteomes" id="UP000629619">
    <property type="component" value="Unassembled WGS sequence"/>
</dbReference>
<dbReference type="PROSITE" id="PS51257">
    <property type="entry name" value="PROKAR_LIPOPROTEIN"/>
    <property type="match status" value="1"/>
</dbReference>
<reference evidence="3" key="1">
    <citation type="submission" date="2021-01" db="EMBL/GenBank/DDBJ databases">
        <title>Whole genome shotgun sequence of Actinoplanes siamensis NBRC 109076.</title>
        <authorList>
            <person name="Komaki H."/>
            <person name="Tamura T."/>
        </authorList>
    </citation>
    <scope>NUCLEOTIDE SEQUENCE</scope>
    <source>
        <strain evidence="3">NBRC 109076</strain>
    </source>
</reference>
<dbReference type="EMBL" id="BOMW01000023">
    <property type="protein sequence ID" value="GIF05049.1"/>
    <property type="molecule type" value="Genomic_DNA"/>
</dbReference>
<evidence type="ECO:0000313" key="4">
    <source>
        <dbReference type="Proteomes" id="UP000629619"/>
    </source>
</evidence>
<dbReference type="AlphaFoldDB" id="A0A919TK95"/>
<feature type="transmembrane region" description="Helical" evidence="2">
    <location>
        <begin position="12"/>
        <end position="32"/>
    </location>
</feature>
<accession>A0A919TK95</accession>
<evidence type="ECO:0000256" key="1">
    <source>
        <dbReference type="SAM" id="MobiDB-lite"/>
    </source>
</evidence>
<evidence type="ECO:0000256" key="2">
    <source>
        <dbReference type="SAM" id="Phobius"/>
    </source>
</evidence>
<feature type="region of interest" description="Disordered" evidence="1">
    <location>
        <begin position="52"/>
        <end position="115"/>
    </location>
</feature>
<keyword evidence="2" id="KW-1133">Transmembrane helix</keyword>
<protein>
    <submittedName>
        <fullName evidence="3">Uncharacterized protein</fullName>
    </submittedName>
</protein>
<gene>
    <name evidence="3" type="ORF">Asi03nite_25870</name>
</gene>
<keyword evidence="2" id="KW-0472">Membrane</keyword>
<comment type="caution">
    <text evidence="3">The sequence shown here is derived from an EMBL/GenBank/DDBJ whole genome shotgun (WGS) entry which is preliminary data.</text>
</comment>